<dbReference type="STRING" id="68895.RR42_m1847"/>
<sequence>MPAERDHAPRSLRSPHLPASASASASASAFGIVPGPGNHQQKIKAWMSI</sequence>
<dbReference type="AlphaFoldDB" id="A0A0C4Y2A1"/>
<organism evidence="2 3">
    <name type="scientific">Cupriavidus basilensis</name>
    <dbReference type="NCBI Taxonomy" id="68895"/>
    <lineage>
        <taxon>Bacteria</taxon>
        <taxon>Pseudomonadati</taxon>
        <taxon>Pseudomonadota</taxon>
        <taxon>Betaproteobacteria</taxon>
        <taxon>Burkholderiales</taxon>
        <taxon>Burkholderiaceae</taxon>
        <taxon>Cupriavidus</taxon>
    </lineage>
</organism>
<evidence type="ECO:0000256" key="1">
    <source>
        <dbReference type="SAM" id="MobiDB-lite"/>
    </source>
</evidence>
<dbReference type="KEGG" id="cbw:RR42_m1847"/>
<name>A0A0C4Y2A1_9BURK</name>
<evidence type="ECO:0000313" key="3">
    <source>
        <dbReference type="Proteomes" id="UP000031843"/>
    </source>
</evidence>
<proteinExistence type="predicted"/>
<accession>A0A0C4Y2A1</accession>
<feature type="region of interest" description="Disordered" evidence="1">
    <location>
        <begin position="1"/>
        <end position="49"/>
    </location>
</feature>
<dbReference type="EMBL" id="CP010536">
    <property type="protein sequence ID" value="AJG19242.1"/>
    <property type="molecule type" value="Genomic_DNA"/>
</dbReference>
<reference evidence="2 3" key="1">
    <citation type="journal article" date="2015" name="Genome Announc.">
        <title>Complete Genome Sequence of Cupriavidus basilensis 4G11, Isolated from the Oak Ridge Field Research Center Site.</title>
        <authorList>
            <person name="Ray J."/>
            <person name="Waters R.J."/>
            <person name="Skerker J.M."/>
            <person name="Kuehl J.V."/>
            <person name="Price M.N."/>
            <person name="Huang J."/>
            <person name="Chakraborty R."/>
            <person name="Arkin A.P."/>
            <person name="Deutschbauer A."/>
        </authorList>
    </citation>
    <scope>NUCLEOTIDE SEQUENCE [LARGE SCALE GENOMIC DNA]</scope>
    <source>
        <strain evidence="2">4G11</strain>
    </source>
</reference>
<feature type="compositionally biased region" description="Low complexity" evidence="1">
    <location>
        <begin position="19"/>
        <end position="29"/>
    </location>
</feature>
<evidence type="ECO:0000313" key="2">
    <source>
        <dbReference type="EMBL" id="AJG19242.1"/>
    </source>
</evidence>
<keyword evidence="3" id="KW-1185">Reference proteome</keyword>
<dbReference type="Proteomes" id="UP000031843">
    <property type="component" value="Chromosome main"/>
</dbReference>
<protein>
    <submittedName>
        <fullName evidence="2">Uncharacterized protein</fullName>
    </submittedName>
</protein>
<gene>
    <name evidence="2" type="ORF">RR42_m1847</name>
</gene>